<protein>
    <recommendedName>
        <fullName evidence="6">FAD/NAD(P)-binding domain-containing protein</fullName>
    </recommendedName>
</protein>
<evidence type="ECO:0008006" key="6">
    <source>
        <dbReference type="Google" id="ProtNLM"/>
    </source>
</evidence>
<dbReference type="PANTHER" id="PTHR43539">
    <property type="entry name" value="FLAVIN-BINDING MONOOXYGENASE-LIKE PROTEIN (AFU_ORTHOLOGUE AFUA_4G09220)"/>
    <property type="match status" value="1"/>
</dbReference>
<dbReference type="InterPro" id="IPR050982">
    <property type="entry name" value="Auxin_biosynth/cation_transpt"/>
</dbReference>
<proteinExistence type="predicted"/>
<dbReference type="InterPro" id="IPR020946">
    <property type="entry name" value="Flavin_mOase-like"/>
</dbReference>
<keyword evidence="5" id="KW-1185">Reference proteome</keyword>
<name>A0A409Y2I2_9AGAR</name>
<dbReference type="InterPro" id="IPR036188">
    <property type="entry name" value="FAD/NAD-bd_sf"/>
</dbReference>
<keyword evidence="2" id="KW-0274">FAD</keyword>
<evidence type="ECO:0000256" key="3">
    <source>
        <dbReference type="ARBA" id="ARBA00023002"/>
    </source>
</evidence>
<organism evidence="4 5">
    <name type="scientific">Gymnopilus dilepis</name>
    <dbReference type="NCBI Taxonomy" id="231916"/>
    <lineage>
        <taxon>Eukaryota</taxon>
        <taxon>Fungi</taxon>
        <taxon>Dikarya</taxon>
        <taxon>Basidiomycota</taxon>
        <taxon>Agaricomycotina</taxon>
        <taxon>Agaricomycetes</taxon>
        <taxon>Agaricomycetidae</taxon>
        <taxon>Agaricales</taxon>
        <taxon>Agaricineae</taxon>
        <taxon>Hymenogastraceae</taxon>
        <taxon>Gymnopilus</taxon>
    </lineage>
</organism>
<dbReference type="STRING" id="231916.A0A409Y2I2"/>
<dbReference type="GO" id="GO:0050661">
    <property type="term" value="F:NADP binding"/>
    <property type="evidence" value="ECO:0007669"/>
    <property type="project" value="InterPro"/>
</dbReference>
<dbReference type="Gene3D" id="3.50.50.60">
    <property type="entry name" value="FAD/NAD(P)-binding domain"/>
    <property type="match status" value="2"/>
</dbReference>
<reference evidence="4 5" key="1">
    <citation type="journal article" date="2018" name="Evol. Lett.">
        <title>Horizontal gene cluster transfer increased hallucinogenic mushroom diversity.</title>
        <authorList>
            <person name="Reynolds H.T."/>
            <person name="Vijayakumar V."/>
            <person name="Gluck-Thaler E."/>
            <person name="Korotkin H.B."/>
            <person name="Matheny P.B."/>
            <person name="Slot J.C."/>
        </authorList>
    </citation>
    <scope>NUCLEOTIDE SEQUENCE [LARGE SCALE GENOMIC DNA]</scope>
    <source>
        <strain evidence="4 5">SRW20</strain>
    </source>
</reference>
<dbReference type="EMBL" id="NHYE01001276">
    <property type="protein sequence ID" value="PPQ97225.1"/>
    <property type="molecule type" value="Genomic_DNA"/>
</dbReference>
<evidence type="ECO:0000256" key="1">
    <source>
        <dbReference type="ARBA" id="ARBA00022630"/>
    </source>
</evidence>
<dbReference type="Pfam" id="PF00743">
    <property type="entry name" value="FMO-like"/>
    <property type="match status" value="1"/>
</dbReference>
<sequence>MAVLPEQDAPLPTLDRLGVTSLLSDLDPKAVAAKWLAAFSTAAAKGDVEGVSALLLPGPDTWWRDMLALTWNMRTFRGEQKIKQFLSDRLTLSKLHDFKLREQYVELQKPLPDLVWISLMFDFETDVGKASSITRIVPTANGEWKAHVVFTNLESLTNFPEKTGPLRSFEPNHGQWESARKREIDFQDKDPKVLVIGAGQSGLDVAARLKLLDIPTLIVERNPRIGDNWRNRYEALCLHDPVWYDHMPYLPFPPSWPVYTPALKLANWLESYAESMELNVWTSSNLTEIKQDPATNKWHVSIKRGDGSERKFVVNHVVFCTGLGSGIPNTPSYPGMERFKGEILHSSQHRRALDHAGKKVVVVGACTSAHDIAEDYYRHGVDVTMFQRGSTYIMSVEKGWEVIMKSVGYWEGGPPVEIADRLNASYPNHMLVPLKQVETRYVAELDKDIIEGLHKVGFKTNLGIKDTGFGNLAWSKAGGYYLDTGASKLIAERKIKLKSDSAISSFTENTIKFENGTELPADVVVFATGLGNPIGHIRSVCGEEVANRCKPIWGLDDEGEINGVWRDLGVPGLWTMLGNLALCRFHSTHLTLQIKAIEEGIMGTRYES</sequence>
<dbReference type="OrthoDB" id="74360at2759"/>
<dbReference type="Proteomes" id="UP000284706">
    <property type="component" value="Unassembled WGS sequence"/>
</dbReference>
<evidence type="ECO:0000313" key="4">
    <source>
        <dbReference type="EMBL" id="PPQ97225.1"/>
    </source>
</evidence>
<dbReference type="GO" id="GO:0050660">
    <property type="term" value="F:flavin adenine dinucleotide binding"/>
    <property type="evidence" value="ECO:0007669"/>
    <property type="project" value="InterPro"/>
</dbReference>
<dbReference type="PANTHER" id="PTHR43539:SF68">
    <property type="entry name" value="FLAVIN-BINDING MONOOXYGENASE-LIKE PROTEIN (AFU_ORTHOLOGUE AFUA_4G09220)"/>
    <property type="match status" value="1"/>
</dbReference>
<dbReference type="GO" id="GO:0004499">
    <property type="term" value="F:N,N-dimethylaniline monooxygenase activity"/>
    <property type="evidence" value="ECO:0007669"/>
    <property type="project" value="InterPro"/>
</dbReference>
<dbReference type="InParanoid" id="A0A409Y2I2"/>
<keyword evidence="1" id="KW-0285">Flavoprotein</keyword>
<gene>
    <name evidence="4" type="ORF">CVT26_000750</name>
</gene>
<accession>A0A409Y2I2</accession>
<keyword evidence="3" id="KW-0560">Oxidoreductase</keyword>
<dbReference type="SUPFAM" id="SSF51905">
    <property type="entry name" value="FAD/NAD(P)-binding domain"/>
    <property type="match status" value="2"/>
</dbReference>
<comment type="caution">
    <text evidence="4">The sequence shown here is derived from an EMBL/GenBank/DDBJ whole genome shotgun (WGS) entry which is preliminary data.</text>
</comment>
<dbReference type="AlphaFoldDB" id="A0A409Y2I2"/>
<evidence type="ECO:0000256" key="2">
    <source>
        <dbReference type="ARBA" id="ARBA00022827"/>
    </source>
</evidence>
<evidence type="ECO:0000313" key="5">
    <source>
        <dbReference type="Proteomes" id="UP000284706"/>
    </source>
</evidence>